<comment type="caution">
    <text evidence="1">The sequence shown here is derived from an EMBL/GenBank/DDBJ whole genome shotgun (WGS) entry which is preliminary data.</text>
</comment>
<dbReference type="EC" id="3.1.3.11" evidence="1"/>
<reference evidence="1 2" key="1">
    <citation type="submission" date="2016-10" db="EMBL/GenBank/DDBJ databases">
        <title>Genome sequence of Planktotalea frisia SH6-1.</title>
        <authorList>
            <person name="Poehlein A."/>
            <person name="Bakenhus I."/>
            <person name="Voget S."/>
            <person name="Brinkhoff T."/>
            <person name="Simon M."/>
        </authorList>
    </citation>
    <scope>NUCLEOTIDE SEQUENCE [LARGE SCALE GENOMIC DNA]</scope>
    <source>
        <strain evidence="1 2">SH6-1</strain>
    </source>
</reference>
<keyword evidence="2" id="KW-1185">Reference proteome</keyword>
<dbReference type="RefSeq" id="WP_072628816.1">
    <property type="nucleotide sequence ID" value="NZ_MLCB01000009.1"/>
</dbReference>
<dbReference type="SUPFAM" id="SSF56655">
    <property type="entry name" value="Carbohydrate phosphatase"/>
    <property type="match status" value="1"/>
</dbReference>
<accession>A0A1L9P2L4</accession>
<keyword evidence="1" id="KW-0378">Hydrolase</keyword>
<dbReference type="AlphaFoldDB" id="A0A1L9P2L4"/>
<dbReference type="EMBL" id="MLCB01000009">
    <property type="protein sequence ID" value="OJI95654.1"/>
    <property type="molecule type" value="Genomic_DNA"/>
</dbReference>
<dbReference type="Proteomes" id="UP000184514">
    <property type="component" value="Unassembled WGS sequence"/>
</dbReference>
<dbReference type="GO" id="GO:0042132">
    <property type="term" value="F:fructose 1,6-bisphosphate 1-phosphatase activity"/>
    <property type="evidence" value="ECO:0007669"/>
    <property type="project" value="UniProtKB-EC"/>
</dbReference>
<name>A0A1L9P2L4_9RHOB</name>
<dbReference type="STRING" id="696762.PFRI_01020"/>
<evidence type="ECO:0000313" key="1">
    <source>
        <dbReference type="EMBL" id="OJI95654.1"/>
    </source>
</evidence>
<evidence type="ECO:0000313" key="2">
    <source>
        <dbReference type="Proteomes" id="UP000184514"/>
    </source>
</evidence>
<dbReference type="Gene3D" id="3.30.540.10">
    <property type="entry name" value="Fructose-1,6-Bisphosphatase, subunit A, domain 1"/>
    <property type="match status" value="1"/>
</dbReference>
<gene>
    <name evidence="1" type="primary">fbp_1</name>
    <name evidence="1" type="ORF">PFRI_01020</name>
</gene>
<organism evidence="1 2">
    <name type="scientific">Planktotalea frisia</name>
    <dbReference type="NCBI Taxonomy" id="696762"/>
    <lineage>
        <taxon>Bacteria</taxon>
        <taxon>Pseudomonadati</taxon>
        <taxon>Pseudomonadota</taxon>
        <taxon>Alphaproteobacteria</taxon>
        <taxon>Rhodobacterales</taxon>
        <taxon>Paracoccaceae</taxon>
        <taxon>Planktotalea</taxon>
    </lineage>
</organism>
<proteinExistence type="predicted"/>
<protein>
    <submittedName>
        <fullName evidence="1">Fructose-1,6-bisphosphatase class 1</fullName>
        <ecNumber evidence="1">3.1.3.11</ecNumber>
    </submittedName>
</protein>
<sequence length="87" mass="9458">MQPTTLSDYLARYAGETELAYLIERIASACWSISQLVGASALHGNLGASDQINTQREVQKPLDILADEVFARSARGNSGACCERRRA</sequence>